<evidence type="ECO:0000259" key="14">
    <source>
        <dbReference type="PROSITE" id="PS51193"/>
    </source>
</evidence>
<evidence type="ECO:0000256" key="9">
    <source>
        <dbReference type="ARBA" id="ARBA00023014"/>
    </source>
</evidence>
<protein>
    <submittedName>
        <fullName evidence="15">ATP-dependent DNA helicase</fullName>
    </submittedName>
</protein>
<organism evidence="15 16">
    <name type="scientific">Cohnella endophytica</name>
    <dbReference type="NCBI Taxonomy" id="2419778"/>
    <lineage>
        <taxon>Bacteria</taxon>
        <taxon>Bacillati</taxon>
        <taxon>Bacillota</taxon>
        <taxon>Bacilli</taxon>
        <taxon>Bacillales</taxon>
        <taxon>Paenibacillaceae</taxon>
        <taxon>Cohnella</taxon>
    </lineage>
</organism>
<dbReference type="Gene3D" id="3.40.50.300">
    <property type="entry name" value="P-loop containing nucleotide triphosphate hydrolases"/>
    <property type="match status" value="2"/>
</dbReference>
<dbReference type="SUPFAM" id="SSF52540">
    <property type="entry name" value="P-loop containing nucleoside triphosphate hydrolases"/>
    <property type="match status" value="2"/>
</dbReference>
<keyword evidence="11" id="KW-0234">DNA repair</keyword>
<dbReference type="GO" id="GO:0005524">
    <property type="term" value="F:ATP binding"/>
    <property type="evidence" value="ECO:0007669"/>
    <property type="project" value="UniProtKB-KW"/>
</dbReference>
<keyword evidence="6 15" id="KW-0347">Helicase</keyword>
<dbReference type="InterPro" id="IPR027417">
    <property type="entry name" value="P-loop_NTPase"/>
</dbReference>
<dbReference type="EMBL" id="RBZM01000007">
    <property type="protein sequence ID" value="RKP51694.1"/>
    <property type="molecule type" value="Genomic_DNA"/>
</dbReference>
<keyword evidence="8" id="KW-0408">Iron</keyword>
<dbReference type="Proteomes" id="UP000282076">
    <property type="component" value="Unassembled WGS sequence"/>
</dbReference>
<name>A0A494XUA3_9BACL</name>
<sequence>MPYAVSLSVRALVEYAFLEGSIDNGFRSASALTDGTKAHQSIQKQYGELDRKEVYLRSEIPAGDLLFVVEGRCDGLLVGENGEITIDEIKSSSREIGSMTESDAPRVHWAQAYMYAYMYALESGIERLRVRLTYVRIDSEEQVRFEREVNAEELASFVAETVEKYAPYARMRLKNKLARDESIGSLAFPFPAYREGQKKLVGAVYKAIDEQRKLFAKAPTGIGKTISTLFPAIKALGLGKLEHLFYLTARTITRTAAEDALSLMRDRGLRLSSVTITAKEKICFQEKVDCRKETCPYADGYYDRINGAVLDLLSNETLITRAVVEAYARKHTVCPFEFALDAAYGADAVICDYNYVFDPRVSLKRLSGEHKQGCALLVDEAHNLIDRAREMYSAELDKRTFLELEREFKGVRTDVHASARAINKRFIELKKQSDGQPIVTRDAPSELMELVEHFAAQAEKVLAGGGAGGESTNLLEAYFAALSFLRIGKLYDERYVTYAETDRNDVRLRMFCLDPSHLLKTMGKGYRSHVFFSATLSPLSYYMDMLGAEEEDYSVTLGSPFRKEQWEVTIAPISTRYADRDATQEPLVKLLRGFVEGRPGNYLIFFPSYAYMNGVYERFMAEISPSGTATIIQTPDMREEERESFLAAFEAGNEGTLIGFAVMGGIFSEGIDLVGDRLGGVAIVGVGMPQLGLERNLIKNHFDVDGRNGFDYAYVFPGMNKVLQSGGRLIRSERDRGKLLLVDDRYLRPPYSRLLPEEWRS</sequence>
<keyword evidence="16" id="KW-1185">Reference proteome</keyword>
<dbReference type="InterPro" id="IPR045028">
    <property type="entry name" value="DinG/Rad3-like"/>
</dbReference>
<dbReference type="InterPro" id="IPR014013">
    <property type="entry name" value="Helic_SF1/SF2_ATP-bd_DinG/Rad3"/>
</dbReference>
<dbReference type="GO" id="GO:0016818">
    <property type="term" value="F:hydrolase activity, acting on acid anhydrides, in phosphorus-containing anhydrides"/>
    <property type="evidence" value="ECO:0007669"/>
    <property type="project" value="InterPro"/>
</dbReference>
<keyword evidence="9" id="KW-0411">Iron-sulfur</keyword>
<dbReference type="OrthoDB" id="9765586at2"/>
<evidence type="ECO:0000256" key="12">
    <source>
        <dbReference type="ARBA" id="ARBA00023235"/>
    </source>
</evidence>
<keyword evidence="1" id="KW-0004">4Fe-4S</keyword>
<dbReference type="InterPro" id="IPR010614">
    <property type="entry name" value="RAD3-like_helicase_DEAD"/>
</dbReference>
<evidence type="ECO:0000313" key="15">
    <source>
        <dbReference type="EMBL" id="RKP51694.1"/>
    </source>
</evidence>
<evidence type="ECO:0000256" key="7">
    <source>
        <dbReference type="ARBA" id="ARBA00022840"/>
    </source>
</evidence>
<dbReference type="PANTHER" id="PTHR11472:SF34">
    <property type="entry name" value="REGULATOR OF TELOMERE ELONGATION HELICASE 1"/>
    <property type="match status" value="1"/>
</dbReference>
<dbReference type="InterPro" id="IPR042493">
    <property type="entry name" value="XPD_DNA_FeS"/>
</dbReference>
<dbReference type="InterPro" id="IPR011604">
    <property type="entry name" value="PDDEXK-like_dom_sf"/>
</dbReference>
<dbReference type="SMART" id="SM00491">
    <property type="entry name" value="HELICc2"/>
    <property type="match status" value="1"/>
</dbReference>
<dbReference type="InterPro" id="IPR006554">
    <property type="entry name" value="Helicase-like_DEXD_c2"/>
</dbReference>
<dbReference type="GO" id="GO:0046872">
    <property type="term" value="F:metal ion binding"/>
    <property type="evidence" value="ECO:0007669"/>
    <property type="project" value="UniProtKB-KW"/>
</dbReference>
<evidence type="ECO:0000256" key="1">
    <source>
        <dbReference type="ARBA" id="ARBA00022485"/>
    </source>
</evidence>
<keyword evidence="2" id="KW-0479">Metal-binding</keyword>
<dbReference type="GO" id="GO:0003677">
    <property type="term" value="F:DNA binding"/>
    <property type="evidence" value="ECO:0007669"/>
    <property type="project" value="UniProtKB-KW"/>
</dbReference>
<evidence type="ECO:0000256" key="2">
    <source>
        <dbReference type="ARBA" id="ARBA00022723"/>
    </source>
</evidence>
<dbReference type="Pfam" id="PF06733">
    <property type="entry name" value="DEAD_2"/>
    <property type="match status" value="1"/>
</dbReference>
<dbReference type="GO" id="GO:0003678">
    <property type="term" value="F:DNA helicase activity"/>
    <property type="evidence" value="ECO:0007669"/>
    <property type="project" value="InterPro"/>
</dbReference>
<keyword evidence="5" id="KW-0378">Hydrolase</keyword>
<evidence type="ECO:0000256" key="3">
    <source>
        <dbReference type="ARBA" id="ARBA00022741"/>
    </source>
</evidence>
<keyword evidence="7" id="KW-0067">ATP-binding</keyword>
<evidence type="ECO:0000256" key="10">
    <source>
        <dbReference type="ARBA" id="ARBA00023125"/>
    </source>
</evidence>
<dbReference type="SMART" id="SM00488">
    <property type="entry name" value="DEXDc2"/>
    <property type="match status" value="1"/>
</dbReference>
<dbReference type="Gene3D" id="3.90.320.10">
    <property type="match status" value="1"/>
</dbReference>
<dbReference type="PROSITE" id="PS51193">
    <property type="entry name" value="HELICASE_ATP_BIND_2"/>
    <property type="match status" value="1"/>
</dbReference>
<dbReference type="PANTHER" id="PTHR11472">
    <property type="entry name" value="DNA REPAIR DEAD HELICASE RAD3/XP-D SUBFAMILY MEMBER"/>
    <property type="match status" value="1"/>
</dbReference>
<evidence type="ECO:0000313" key="16">
    <source>
        <dbReference type="Proteomes" id="UP000282076"/>
    </source>
</evidence>
<accession>A0A494XUA3</accession>
<keyword evidence="3" id="KW-0547">Nucleotide-binding</keyword>
<feature type="domain" description="Helicase ATP-binding" evidence="14">
    <location>
        <begin position="183"/>
        <end position="442"/>
    </location>
</feature>
<dbReference type="RefSeq" id="WP_120978425.1">
    <property type="nucleotide sequence ID" value="NZ_RBZM01000007.1"/>
</dbReference>
<dbReference type="Gene3D" id="1.10.275.40">
    <property type="match status" value="1"/>
</dbReference>
<comment type="caution">
    <text evidence="15">The sequence shown here is derived from an EMBL/GenBank/DDBJ whole genome shotgun (WGS) entry which is preliminary data.</text>
</comment>
<dbReference type="GO" id="GO:0051539">
    <property type="term" value="F:4 iron, 4 sulfur cluster binding"/>
    <property type="evidence" value="ECO:0007669"/>
    <property type="project" value="UniProtKB-KW"/>
</dbReference>
<evidence type="ECO:0000256" key="8">
    <source>
        <dbReference type="ARBA" id="ARBA00023004"/>
    </source>
</evidence>
<evidence type="ECO:0000256" key="5">
    <source>
        <dbReference type="ARBA" id="ARBA00022801"/>
    </source>
</evidence>
<dbReference type="InterPro" id="IPR006555">
    <property type="entry name" value="ATP-dep_Helicase_C"/>
</dbReference>
<gene>
    <name evidence="15" type="ORF">D7Z26_18170</name>
</gene>
<evidence type="ECO:0000256" key="4">
    <source>
        <dbReference type="ARBA" id="ARBA00022763"/>
    </source>
</evidence>
<keyword evidence="10" id="KW-0238">DNA-binding</keyword>
<dbReference type="GO" id="GO:0006281">
    <property type="term" value="P:DNA repair"/>
    <property type="evidence" value="ECO:0007669"/>
    <property type="project" value="UniProtKB-KW"/>
</dbReference>
<reference evidence="15 16" key="1">
    <citation type="submission" date="2018-10" db="EMBL/GenBank/DDBJ databases">
        <title>Cohnella sp. M2MS4P-1, whole genome shotgun sequence.</title>
        <authorList>
            <person name="Tuo L."/>
        </authorList>
    </citation>
    <scope>NUCLEOTIDE SEQUENCE [LARGE SCALE GENOMIC DNA]</scope>
    <source>
        <strain evidence="15 16">M2MS4P-1</strain>
    </source>
</reference>
<keyword evidence="12" id="KW-0413">Isomerase</keyword>
<dbReference type="AlphaFoldDB" id="A0A494XUA3"/>
<evidence type="ECO:0000256" key="11">
    <source>
        <dbReference type="ARBA" id="ARBA00023204"/>
    </source>
</evidence>
<evidence type="ECO:0000256" key="6">
    <source>
        <dbReference type="ARBA" id="ARBA00022806"/>
    </source>
</evidence>
<dbReference type="Pfam" id="PF13307">
    <property type="entry name" value="Helicase_C_2"/>
    <property type="match status" value="1"/>
</dbReference>
<proteinExistence type="inferred from homology"/>
<evidence type="ECO:0000256" key="13">
    <source>
        <dbReference type="ARBA" id="ARBA00038058"/>
    </source>
</evidence>
<keyword evidence="4" id="KW-0227">DNA damage</keyword>
<comment type="similarity">
    <text evidence="13">Belongs to the helicase family. DinG subfamily.</text>
</comment>
<dbReference type="Gene3D" id="1.10.30.20">
    <property type="entry name" value="Bacterial XPD DNA helicase, FeS cluster domain"/>
    <property type="match status" value="1"/>
</dbReference>